<keyword evidence="8" id="KW-0802">TPR repeat</keyword>
<keyword evidence="9" id="KW-0256">Endoplasmic reticulum</keyword>
<evidence type="ECO:0000256" key="10">
    <source>
        <dbReference type="ARBA" id="ARBA00022896"/>
    </source>
</evidence>
<keyword evidence="6 15" id="KW-0732">Signal</keyword>
<dbReference type="Pfam" id="PF23557">
    <property type="entry name" value="TPR_leprecan"/>
    <property type="match status" value="1"/>
</dbReference>
<evidence type="ECO:0000256" key="2">
    <source>
        <dbReference type="ARBA" id="ARBA00001962"/>
    </source>
</evidence>
<dbReference type="Pfam" id="PF13640">
    <property type="entry name" value="2OG-FeII_Oxy_3"/>
    <property type="match status" value="1"/>
</dbReference>
<evidence type="ECO:0000256" key="4">
    <source>
        <dbReference type="ARBA" id="ARBA00012262"/>
    </source>
</evidence>
<dbReference type="InterPro" id="IPR005123">
    <property type="entry name" value="Oxoglu/Fe-dep_dioxygenase_dom"/>
</dbReference>
<keyword evidence="18" id="KW-1185">Reference proteome</keyword>
<feature type="domain" description="Fe2OG dioxygenase" evidence="16">
    <location>
        <begin position="533"/>
        <end position="647"/>
    </location>
</feature>
<evidence type="ECO:0000256" key="11">
    <source>
        <dbReference type="ARBA" id="ARBA00022964"/>
    </source>
</evidence>
<dbReference type="GO" id="GO:0032963">
    <property type="term" value="P:collagen metabolic process"/>
    <property type="evidence" value="ECO:0007669"/>
    <property type="project" value="InterPro"/>
</dbReference>
<dbReference type="Gene3D" id="2.60.120.620">
    <property type="entry name" value="q2cbj1_9rhob like domain"/>
    <property type="match status" value="1"/>
</dbReference>
<reference evidence="17" key="3">
    <citation type="submission" date="2025-09" db="UniProtKB">
        <authorList>
            <consortium name="Ensembl"/>
        </authorList>
    </citation>
    <scope>IDENTIFICATION</scope>
</reference>
<keyword evidence="12" id="KW-0560">Oxidoreductase</keyword>
<dbReference type="FunCoup" id="A0A668AJW7">
    <property type="interactions" value="472"/>
</dbReference>
<dbReference type="InterPro" id="IPR056585">
    <property type="entry name" value="Leprecan_dom"/>
</dbReference>
<dbReference type="Gene3D" id="1.25.40.10">
    <property type="entry name" value="Tetratricopeptide repeat domain"/>
    <property type="match status" value="2"/>
</dbReference>
<keyword evidence="14" id="KW-0325">Glycoprotein</keyword>
<feature type="signal peptide" evidence="15">
    <location>
        <begin position="1"/>
        <end position="26"/>
    </location>
</feature>
<dbReference type="InParanoid" id="A0A668AJW7"/>
<dbReference type="AlphaFoldDB" id="A0A668AJW7"/>
<reference evidence="17" key="1">
    <citation type="submission" date="2019-06" db="EMBL/GenBank/DDBJ databases">
        <authorList>
            <consortium name="Wellcome Sanger Institute Data Sharing"/>
        </authorList>
    </citation>
    <scope>NUCLEOTIDE SEQUENCE [LARGE SCALE GENOMIC DNA]</scope>
</reference>
<evidence type="ECO:0000256" key="6">
    <source>
        <dbReference type="ARBA" id="ARBA00022729"/>
    </source>
</evidence>
<comment type="cofactor">
    <cofactor evidence="1">
        <name>L-ascorbate</name>
        <dbReference type="ChEBI" id="CHEBI:38290"/>
    </cofactor>
</comment>
<dbReference type="EC" id="1.14.11.7" evidence="4"/>
<evidence type="ECO:0000256" key="9">
    <source>
        <dbReference type="ARBA" id="ARBA00022824"/>
    </source>
</evidence>
<evidence type="ECO:0000256" key="5">
    <source>
        <dbReference type="ARBA" id="ARBA00022723"/>
    </source>
</evidence>
<dbReference type="Ensembl" id="ENSMMDT00005056183.1">
    <property type="protein sequence ID" value="ENSMMDP00005055130.1"/>
    <property type="gene ID" value="ENSMMDG00005024693.1"/>
</dbReference>
<dbReference type="FunFam" id="2.60.120.620:FF:000003">
    <property type="entry name" value="Prolyl 3-hydroxylase 2"/>
    <property type="match status" value="1"/>
</dbReference>
<dbReference type="GO" id="GO:0031418">
    <property type="term" value="F:L-ascorbic acid binding"/>
    <property type="evidence" value="ECO:0007669"/>
    <property type="project" value="UniProtKB-KW"/>
</dbReference>
<dbReference type="InterPro" id="IPR006620">
    <property type="entry name" value="Pro_4_hyd_alph"/>
</dbReference>
<dbReference type="GO" id="GO:0005506">
    <property type="term" value="F:iron ion binding"/>
    <property type="evidence" value="ECO:0007669"/>
    <property type="project" value="InterPro"/>
</dbReference>
<dbReference type="Proteomes" id="UP000472263">
    <property type="component" value="Chromosome 4"/>
</dbReference>
<evidence type="ECO:0000256" key="13">
    <source>
        <dbReference type="ARBA" id="ARBA00023004"/>
    </source>
</evidence>
<dbReference type="InterPro" id="IPR044862">
    <property type="entry name" value="Pro_4_hyd_alph_FE2OG_OXY"/>
</dbReference>
<dbReference type="InterPro" id="IPR011990">
    <property type="entry name" value="TPR-like_helical_dom_sf"/>
</dbReference>
<dbReference type="PROSITE" id="PS51471">
    <property type="entry name" value="FE2OG_OXY"/>
    <property type="match status" value="1"/>
</dbReference>
<evidence type="ECO:0000256" key="8">
    <source>
        <dbReference type="ARBA" id="ARBA00022803"/>
    </source>
</evidence>
<evidence type="ECO:0000256" key="1">
    <source>
        <dbReference type="ARBA" id="ARBA00001961"/>
    </source>
</evidence>
<proteinExistence type="inferred from homology"/>
<dbReference type="SMART" id="SM00702">
    <property type="entry name" value="P4Hc"/>
    <property type="match status" value="1"/>
</dbReference>
<evidence type="ECO:0000256" key="3">
    <source>
        <dbReference type="ARBA" id="ARBA00006487"/>
    </source>
</evidence>
<dbReference type="GO" id="GO:0005783">
    <property type="term" value="C:endoplasmic reticulum"/>
    <property type="evidence" value="ECO:0007669"/>
    <property type="project" value="TreeGrafter"/>
</dbReference>
<keyword evidence="11" id="KW-0223">Dioxygenase</keyword>
<name>A0A668AJW7_9TELE</name>
<accession>A0A668AJW7</accession>
<dbReference type="InterPro" id="IPR039575">
    <property type="entry name" value="P3H"/>
</dbReference>
<protein>
    <recommendedName>
        <fullName evidence="4">procollagen-proline 3-dioxygenase</fullName>
        <ecNumber evidence="4">1.14.11.7</ecNumber>
    </recommendedName>
</protein>
<evidence type="ECO:0000259" key="16">
    <source>
        <dbReference type="PROSITE" id="PS51471"/>
    </source>
</evidence>
<dbReference type="PANTHER" id="PTHR14049:SF1">
    <property type="entry name" value="PROLYL 3-HYDROXYLASE 2"/>
    <property type="match status" value="1"/>
</dbReference>
<keyword evidence="5" id="KW-0479">Metal-binding</keyword>
<sequence length="684" mass="78459">MDGSVSQAAVLSFIFVTVLLSPSSSAAFLEPYDLLYNNAVQAFYSNDYNSVVRYMEGALSSYAEVGRTKIRCRLRCQDQHPFDATFSDLRFFDVLLRRSACMNKCIDAKLGTQSMHKVSEDVVQDFHRRIPYNYLQQAYQKLKQPDKAAAAAHTYFQANPEHVEMGQDLEQYKDVEGVQEEHFVDREARPHQRSFTAAVRLYDKGDYEGAIIMFEDALVEYYKADVECRALCQEPQRFDAHDHLLYRYSLHELISDHFTQVLHCEHECVRDLATRPGRLSPMENYLPLHYDYLQFAYFQLDRLEEALQCALTYLLFHEGEEFMTDNVDYYQEVLGHDGMPHEQKAAWYLRRHKQELELLLIGSKIMGVEFTEGHYWSSTGGREDSNRIPSGTDGWMEYVPISEKKNVTVAAPQQHREGGPLVYDSVQLVQNSAALNGTQRVLLDDVISEEECSELKHLAHSVTMAGDGYRGKMSPHTPNERFEGATVLKTLQYGYEGRVPLRSARLFYEVSERARRITESYFLLNSTLHFSYTHLVCRTAITGQQDHRNDLSHPIHADNCLLDPEANECWKEPPAYTYRDYSALLYLNGDFEGGEFIFTEMDAKTVTASVKPKCGRMVGFSSGGENPHGVRAVTRGQRCAVALWFTLDPLYRELERLQADEVIQALDSQPHWDQGLSINPKDEL</sequence>
<dbReference type="PANTHER" id="PTHR14049">
    <property type="entry name" value="LEPRECAN 1"/>
    <property type="match status" value="1"/>
</dbReference>
<gene>
    <name evidence="17" type="primary">P3H2</name>
    <name evidence="17" type="synonym">p3h2</name>
</gene>
<keyword evidence="13" id="KW-0408">Iron</keyword>
<reference evidence="17" key="2">
    <citation type="submission" date="2025-08" db="UniProtKB">
        <authorList>
            <consortium name="Ensembl"/>
        </authorList>
    </citation>
    <scope>IDENTIFICATION</scope>
</reference>
<evidence type="ECO:0000256" key="15">
    <source>
        <dbReference type="SAM" id="SignalP"/>
    </source>
</evidence>
<keyword evidence="7" id="KW-0677">Repeat</keyword>
<evidence type="ECO:0000256" key="7">
    <source>
        <dbReference type="ARBA" id="ARBA00022737"/>
    </source>
</evidence>
<dbReference type="GeneTree" id="ENSGT00940000159593"/>
<evidence type="ECO:0000256" key="12">
    <source>
        <dbReference type="ARBA" id="ARBA00023002"/>
    </source>
</evidence>
<evidence type="ECO:0000256" key="14">
    <source>
        <dbReference type="ARBA" id="ARBA00023180"/>
    </source>
</evidence>
<comment type="cofactor">
    <cofactor evidence="2">
        <name>Fe cation</name>
        <dbReference type="ChEBI" id="CHEBI:24875"/>
    </cofactor>
</comment>
<evidence type="ECO:0000313" key="18">
    <source>
        <dbReference type="Proteomes" id="UP000472263"/>
    </source>
</evidence>
<feature type="chain" id="PRO_5025627001" description="procollagen-proline 3-dioxygenase" evidence="15">
    <location>
        <begin position="27"/>
        <end position="684"/>
    </location>
</feature>
<keyword evidence="10" id="KW-0847">Vitamin C</keyword>
<comment type="similarity">
    <text evidence="3">Belongs to the leprecan family.</text>
</comment>
<evidence type="ECO:0000313" key="17">
    <source>
        <dbReference type="Ensembl" id="ENSMMDP00005055130.1"/>
    </source>
</evidence>
<organism evidence="17 18">
    <name type="scientific">Myripristis murdjan</name>
    <name type="common">pinecone soldierfish</name>
    <dbReference type="NCBI Taxonomy" id="586833"/>
    <lineage>
        <taxon>Eukaryota</taxon>
        <taxon>Metazoa</taxon>
        <taxon>Chordata</taxon>
        <taxon>Craniata</taxon>
        <taxon>Vertebrata</taxon>
        <taxon>Euteleostomi</taxon>
        <taxon>Actinopterygii</taxon>
        <taxon>Neopterygii</taxon>
        <taxon>Teleostei</taxon>
        <taxon>Neoteleostei</taxon>
        <taxon>Acanthomorphata</taxon>
        <taxon>Holocentriformes</taxon>
        <taxon>Holocentridae</taxon>
        <taxon>Myripristis</taxon>
    </lineage>
</organism>
<dbReference type="GO" id="GO:0019797">
    <property type="term" value="F:procollagen-proline 3-dioxygenase activity"/>
    <property type="evidence" value="ECO:0007669"/>
    <property type="project" value="UniProtKB-EC"/>
</dbReference>